<evidence type="ECO:0000313" key="3">
    <source>
        <dbReference type="Proteomes" id="UP000019151"/>
    </source>
</evidence>
<protein>
    <submittedName>
        <fullName evidence="2">Uncharacterized protein</fullName>
    </submittedName>
</protein>
<evidence type="ECO:0000313" key="2">
    <source>
        <dbReference type="EMBL" id="AHG92874.1"/>
    </source>
</evidence>
<dbReference type="AlphaFoldDB" id="W0RPD9"/>
<feature type="transmembrane region" description="Helical" evidence="1">
    <location>
        <begin position="39"/>
        <end position="61"/>
    </location>
</feature>
<keyword evidence="1" id="KW-1133">Transmembrane helix</keyword>
<keyword evidence="1" id="KW-0812">Transmembrane</keyword>
<gene>
    <name evidence="2" type="ORF">J421_5339</name>
</gene>
<proteinExistence type="predicted"/>
<feature type="transmembrane region" description="Helical" evidence="1">
    <location>
        <begin position="142"/>
        <end position="159"/>
    </location>
</feature>
<organism evidence="2 3">
    <name type="scientific">Gemmatirosa kalamazoonensis</name>
    <dbReference type="NCBI Taxonomy" id="861299"/>
    <lineage>
        <taxon>Bacteria</taxon>
        <taxon>Pseudomonadati</taxon>
        <taxon>Gemmatimonadota</taxon>
        <taxon>Gemmatimonadia</taxon>
        <taxon>Gemmatimonadales</taxon>
        <taxon>Gemmatimonadaceae</taxon>
        <taxon>Gemmatirosa</taxon>
    </lineage>
</organism>
<keyword evidence="3" id="KW-1185">Reference proteome</keyword>
<dbReference type="KEGG" id="gba:J421_5339"/>
<reference evidence="2 3" key="1">
    <citation type="journal article" date="2014" name="Genome Announc.">
        <title>Genome Sequence and Methylome of Soil Bacterium Gemmatirosa kalamazoonensis KBS708T, a Member of the Rarely Cultivated Gemmatimonadetes Phylum.</title>
        <authorList>
            <person name="Debruyn J.M."/>
            <person name="Radosevich M."/>
            <person name="Wommack K.E."/>
            <person name="Polson S.W."/>
            <person name="Hauser L.J."/>
            <person name="Fawaz M.N."/>
            <person name="Korlach J."/>
            <person name="Tsai Y.C."/>
        </authorList>
    </citation>
    <scope>NUCLEOTIDE SEQUENCE [LARGE SCALE GENOMIC DNA]</scope>
    <source>
        <strain evidence="2 3">KBS708</strain>
        <plasmid evidence="3">Plasmid 1</plasmid>
    </source>
</reference>
<keyword evidence="2" id="KW-0614">Plasmid</keyword>
<dbReference type="HOGENOM" id="CLU_1445740_0_0_0"/>
<sequence length="187" mass="20726">MTDTEQEQEPKPPPSRLDEVLKNVESLPEWARPPFYGAFFVYALMAGRAILLLPLLAIGVLVKGPEFVLQALWVAIVGGLAGLAGGTAWSLARTAPRRVGRPGTYVKWWLAVAVYMATAFALLSRDEVDPRHHFALRDPVEWVIVVALSVLFGSILAGFELEARPKRRPPWAQRKQRVTSRVHPPAS</sequence>
<dbReference type="RefSeq" id="WP_025414198.1">
    <property type="nucleotide sequence ID" value="NZ_CP007129.1"/>
</dbReference>
<dbReference type="InParanoid" id="W0RPD9"/>
<feature type="transmembrane region" description="Helical" evidence="1">
    <location>
        <begin position="104"/>
        <end position="122"/>
    </location>
</feature>
<feature type="transmembrane region" description="Helical" evidence="1">
    <location>
        <begin position="67"/>
        <end position="92"/>
    </location>
</feature>
<accession>W0RPD9</accession>
<keyword evidence="1" id="KW-0472">Membrane</keyword>
<name>W0RPD9_9BACT</name>
<dbReference type="Proteomes" id="UP000019151">
    <property type="component" value="Plasmid 1"/>
</dbReference>
<geneLocation type="plasmid" evidence="2 3">
    <name>1</name>
</geneLocation>
<evidence type="ECO:0000256" key="1">
    <source>
        <dbReference type="SAM" id="Phobius"/>
    </source>
</evidence>
<dbReference type="EMBL" id="CP007129">
    <property type="protein sequence ID" value="AHG92874.1"/>
    <property type="molecule type" value="Genomic_DNA"/>
</dbReference>